<dbReference type="InterPro" id="IPR012867">
    <property type="entry name" value="DUF1648"/>
</dbReference>
<feature type="domain" description="DUF1648" evidence="2">
    <location>
        <begin position="15"/>
        <end position="56"/>
    </location>
</feature>
<accession>A0A6N6NPI1</accession>
<reference evidence="3 4" key="1">
    <citation type="submission" date="2019-09" db="EMBL/GenBank/DDBJ databases">
        <title>Whole genome shotgun sequencing (WGS) of Ellagibacter isourolithinifaciens DSM 104140(T) and Adlercreutzia muris DSM 29508(T).</title>
        <authorList>
            <person name="Stoll D.A."/>
            <person name="Danylec N."/>
            <person name="Huch M."/>
        </authorList>
    </citation>
    <scope>NUCLEOTIDE SEQUENCE [LARGE SCALE GENOMIC DNA]</scope>
    <source>
        <strain evidence="3 4">DSM 104140</strain>
    </source>
</reference>
<protein>
    <submittedName>
        <fullName evidence="3">DUF1648 domain-containing protein</fullName>
    </submittedName>
</protein>
<name>A0A6N6NPI1_9ACTN</name>
<keyword evidence="4" id="KW-1185">Reference proteome</keyword>
<comment type="caution">
    <text evidence="3">The sequence shown here is derived from an EMBL/GenBank/DDBJ whole genome shotgun (WGS) entry which is preliminary data.</text>
</comment>
<keyword evidence="1" id="KW-1133">Transmembrane helix</keyword>
<dbReference type="EMBL" id="WAJR01000006">
    <property type="protein sequence ID" value="KAB1641267.1"/>
    <property type="molecule type" value="Genomic_DNA"/>
</dbReference>
<feature type="transmembrane region" description="Helical" evidence="1">
    <location>
        <begin position="55"/>
        <end position="76"/>
    </location>
</feature>
<gene>
    <name evidence="3" type="ORF">F8C90_03650</name>
</gene>
<dbReference type="Proteomes" id="UP000468668">
    <property type="component" value="Unassembled WGS sequence"/>
</dbReference>
<keyword evidence="1" id="KW-0472">Membrane</keyword>
<evidence type="ECO:0000259" key="2">
    <source>
        <dbReference type="Pfam" id="PF07853"/>
    </source>
</evidence>
<keyword evidence="1" id="KW-0812">Transmembrane</keyword>
<evidence type="ECO:0000313" key="3">
    <source>
        <dbReference type="EMBL" id="KAB1641267.1"/>
    </source>
</evidence>
<dbReference type="Pfam" id="PF07853">
    <property type="entry name" value="DUF1648"/>
    <property type="match status" value="1"/>
</dbReference>
<dbReference type="AlphaFoldDB" id="A0A6N6NPI1"/>
<organism evidence="3 4">
    <name type="scientific">Ellagibacter isourolithinifaciens</name>
    <dbReference type="NCBI Taxonomy" id="2137581"/>
    <lineage>
        <taxon>Bacteria</taxon>
        <taxon>Bacillati</taxon>
        <taxon>Actinomycetota</taxon>
        <taxon>Coriobacteriia</taxon>
        <taxon>Eggerthellales</taxon>
        <taxon>Eggerthellaceae</taxon>
        <taxon>Ellagibacter</taxon>
    </lineage>
</organism>
<evidence type="ECO:0000256" key="1">
    <source>
        <dbReference type="SAM" id="Phobius"/>
    </source>
</evidence>
<feature type="transmembrane region" description="Helical" evidence="1">
    <location>
        <begin position="96"/>
        <end position="117"/>
    </location>
</feature>
<evidence type="ECO:0000313" key="4">
    <source>
        <dbReference type="Proteomes" id="UP000468668"/>
    </source>
</evidence>
<feature type="transmembrane region" description="Helical" evidence="1">
    <location>
        <begin position="9"/>
        <end position="30"/>
    </location>
</feature>
<proteinExistence type="predicted"/>
<sequence length="124" mass="13956">MDRKHLPIVVFWIAMIALPILSSIVAIMQLPQDAQIPMHWNAQGQVDRFGSPWDMLPVSFIMAACNSLLAVSYVFIDKLFDYGLVHGISRKASRPFLCGTAVVLLLIWVGILIFWLYQIGNTPI</sequence>